<reference evidence="1" key="2">
    <citation type="journal article" date="2018" name="Biochemistry (Mosc.)">
        <title>Structure of the K82 Capsular Polysaccharide from Acinetobacter baumannii LUH5534 Containing a d-Galactose 4,6-Pyruvic Acid Acetal.</title>
        <authorList>
            <person name="Kasimova A.A."/>
            <person name="Kenyon J.J."/>
            <person name="Arbatsky N.P."/>
            <person name="Shashkov A.S."/>
            <person name="Popova A.V."/>
            <person name="Knirel Y.A."/>
            <person name="Hall R.M."/>
        </authorList>
    </citation>
    <scope>NUCLEOTIDE SEQUENCE</scope>
    <source>
        <strain evidence="1">LUH5534</strain>
    </source>
</reference>
<dbReference type="RefSeq" id="WP_050675592.1">
    <property type="nucleotide sequence ID" value="NZ_NCXX01000026.1"/>
</dbReference>
<protein>
    <submittedName>
        <fullName evidence="1">Gtr152</fullName>
    </submittedName>
</protein>
<dbReference type="AlphaFoldDB" id="V5RB96"/>
<reference evidence="1" key="1">
    <citation type="journal article" date="2013" name="PLoS ONE">
        <title>Diversity in the major polysaccharide antigen of Acinetobacter baumannii assessed by DNA sequencing, and development of a molecular serotyping scheme.</title>
        <authorList>
            <person name="Hu D."/>
            <person name="Liu B."/>
            <person name="Dijkshoorn L."/>
            <person name="Wang L."/>
            <person name="Reeves P.R."/>
        </authorList>
    </citation>
    <scope>NUCLEOTIDE SEQUENCE</scope>
    <source>
        <strain evidence="1">LUH5534</strain>
    </source>
</reference>
<dbReference type="Gene3D" id="3.90.550.10">
    <property type="entry name" value="Spore Coat Polysaccharide Biosynthesis Protein SpsA, Chain A"/>
    <property type="match status" value="1"/>
</dbReference>
<organism evidence="1">
    <name type="scientific">Acinetobacter baumannii</name>
    <dbReference type="NCBI Taxonomy" id="470"/>
    <lineage>
        <taxon>Bacteria</taxon>
        <taxon>Pseudomonadati</taxon>
        <taxon>Pseudomonadota</taxon>
        <taxon>Gammaproteobacteria</taxon>
        <taxon>Moraxellales</taxon>
        <taxon>Moraxellaceae</taxon>
        <taxon>Acinetobacter</taxon>
        <taxon>Acinetobacter calcoaceticus/baumannii complex</taxon>
    </lineage>
</organism>
<sequence length="230" mass="27623">MDADDICMPQRFEMQINFLEKNLEYGVVGSCALIHGTKDLYIVPESDEDIKNYMFIDSPFIHPSVCIRARLLKENLYSEDFFRIEDYELWVRLAQKTKFYNIQETLLKYRVIDGSESHLLKKQIERKNEMMGRVLRILFEHNKIDLTDKELINYIYLLNKNNFSKIEYVYLNSAMKKIELNNKKIVGTLSIRWLGSFALHKQNIFNNLYYLFFSKWTYWGGVRYFNKVLK</sequence>
<gene>
    <name evidence="1" type="primary">gtr152</name>
</gene>
<name>V5RB96_ACIBA</name>
<accession>V5RB96</accession>
<evidence type="ECO:0000313" key="1">
    <source>
        <dbReference type="EMBL" id="AHB32561.2"/>
    </source>
</evidence>
<dbReference type="SUPFAM" id="SSF53448">
    <property type="entry name" value="Nucleotide-diphospho-sugar transferases"/>
    <property type="match status" value="1"/>
</dbReference>
<dbReference type="EMBL" id="KC526908">
    <property type="protein sequence ID" value="AHB32561.2"/>
    <property type="molecule type" value="Genomic_DNA"/>
</dbReference>
<dbReference type="InterPro" id="IPR029044">
    <property type="entry name" value="Nucleotide-diphossugar_trans"/>
</dbReference>
<proteinExistence type="predicted"/>